<dbReference type="PANTHER" id="PTHR48107:SF16">
    <property type="entry name" value="NADPH-DEPENDENT ALDEHYDE REDUCTASE 1, CHLOROPLASTIC"/>
    <property type="match status" value="1"/>
</dbReference>
<name>A0A0U9HI21_KLENI</name>
<dbReference type="Proteomes" id="UP000054558">
    <property type="component" value="Unassembled WGS sequence"/>
</dbReference>
<accession>A0A0U9HI21</accession>
<dbReference type="FunFam" id="3.40.50.720:FF:000084">
    <property type="entry name" value="Short-chain dehydrogenase reductase"/>
    <property type="match status" value="1"/>
</dbReference>
<comment type="similarity">
    <text evidence="1">Belongs to the short-chain dehydrogenases/reductases (SDR) family.</text>
</comment>
<gene>
    <name evidence="4" type="ORF">KFL_000300080</name>
</gene>
<keyword evidence="5" id="KW-1185">Reference proteome</keyword>
<dbReference type="InterPro" id="IPR020904">
    <property type="entry name" value="Sc_DH/Rdtase_CS"/>
</dbReference>
<keyword evidence="2" id="KW-0560">Oxidoreductase</keyword>
<dbReference type="PRINTS" id="PR00080">
    <property type="entry name" value="SDRFAMILY"/>
</dbReference>
<reference evidence="4 5" key="1">
    <citation type="journal article" date="2014" name="Nat. Commun.">
        <title>Klebsormidium flaccidum genome reveals primary factors for plant terrestrial adaptation.</title>
        <authorList>
            <person name="Hori K."/>
            <person name="Maruyama F."/>
            <person name="Fujisawa T."/>
            <person name="Togashi T."/>
            <person name="Yamamoto N."/>
            <person name="Seo M."/>
            <person name="Sato S."/>
            <person name="Yamada T."/>
            <person name="Mori H."/>
            <person name="Tajima N."/>
            <person name="Moriyama T."/>
            <person name="Ikeuchi M."/>
            <person name="Watanabe M."/>
            <person name="Wada H."/>
            <person name="Kobayashi K."/>
            <person name="Saito M."/>
            <person name="Masuda T."/>
            <person name="Sasaki-Sekimoto Y."/>
            <person name="Mashiguchi K."/>
            <person name="Awai K."/>
            <person name="Shimojima M."/>
            <person name="Masuda S."/>
            <person name="Iwai M."/>
            <person name="Nobusawa T."/>
            <person name="Narise T."/>
            <person name="Kondo S."/>
            <person name="Saito H."/>
            <person name="Sato R."/>
            <person name="Murakawa M."/>
            <person name="Ihara Y."/>
            <person name="Oshima-Yamada Y."/>
            <person name="Ohtaka K."/>
            <person name="Satoh M."/>
            <person name="Sonobe K."/>
            <person name="Ishii M."/>
            <person name="Ohtani R."/>
            <person name="Kanamori-Sato M."/>
            <person name="Honoki R."/>
            <person name="Miyazaki D."/>
            <person name="Mochizuki H."/>
            <person name="Umetsu J."/>
            <person name="Higashi K."/>
            <person name="Shibata D."/>
            <person name="Kamiya Y."/>
            <person name="Sato N."/>
            <person name="Nakamura Y."/>
            <person name="Tabata S."/>
            <person name="Ida S."/>
            <person name="Kurokawa K."/>
            <person name="Ohta H."/>
        </authorList>
    </citation>
    <scope>NUCLEOTIDE SEQUENCE [LARGE SCALE GENOMIC DNA]</scope>
    <source>
        <strain evidence="4 5">NIES-2285</strain>
    </source>
</reference>
<evidence type="ECO:0000313" key="4">
    <source>
        <dbReference type="EMBL" id="GAQ79410.1"/>
    </source>
</evidence>
<organism evidence="4 5">
    <name type="scientific">Klebsormidium nitens</name>
    <name type="common">Green alga</name>
    <name type="synonym">Ulothrix nitens</name>
    <dbReference type="NCBI Taxonomy" id="105231"/>
    <lineage>
        <taxon>Eukaryota</taxon>
        <taxon>Viridiplantae</taxon>
        <taxon>Streptophyta</taxon>
        <taxon>Klebsormidiophyceae</taxon>
        <taxon>Klebsormidiales</taxon>
        <taxon>Klebsormidiaceae</taxon>
        <taxon>Klebsormidium</taxon>
    </lineage>
</organism>
<dbReference type="InterPro" id="IPR036291">
    <property type="entry name" value="NAD(P)-bd_dom_sf"/>
</dbReference>
<dbReference type="InterPro" id="IPR002347">
    <property type="entry name" value="SDR_fam"/>
</dbReference>
<dbReference type="AlphaFoldDB" id="A0A0U9HI21"/>
<dbReference type="STRING" id="105231.A0A0U9HI21"/>
<dbReference type="PRINTS" id="PR00081">
    <property type="entry name" value="GDHRDH"/>
</dbReference>
<dbReference type="PANTHER" id="PTHR48107">
    <property type="entry name" value="NADPH-DEPENDENT ALDEHYDE REDUCTASE-LIKE PROTEIN, CHLOROPLASTIC-RELATED"/>
    <property type="match status" value="1"/>
</dbReference>
<dbReference type="SUPFAM" id="SSF51735">
    <property type="entry name" value="NAD(P)-binding Rossmann-fold domains"/>
    <property type="match status" value="1"/>
</dbReference>
<dbReference type="Pfam" id="PF13561">
    <property type="entry name" value="adh_short_C2"/>
    <property type="match status" value="1"/>
</dbReference>
<evidence type="ECO:0000313" key="5">
    <source>
        <dbReference type="Proteomes" id="UP000054558"/>
    </source>
</evidence>
<dbReference type="PROSITE" id="PS00061">
    <property type="entry name" value="ADH_SHORT"/>
    <property type="match status" value="1"/>
</dbReference>
<dbReference type="OMA" id="HRDAMET"/>
<evidence type="ECO:0000256" key="2">
    <source>
        <dbReference type="ARBA" id="ARBA00023002"/>
    </source>
</evidence>
<protein>
    <submittedName>
        <fullName evidence="4">Uncharacterized protein</fullName>
    </submittedName>
</protein>
<evidence type="ECO:0000256" key="1">
    <source>
        <dbReference type="ARBA" id="ARBA00006484"/>
    </source>
</evidence>
<sequence length="388" mass="41821">MASAGLIALQGSAVRGVTSACGSSSSGFLDTRSCASHNLALLGKTPIAGAKSARNVRRGLKVRAEDDGAWQDPITTGISKTVEAARNVVKTVRPAVQTDPKNLEHGTPYPIQQQGFPGDEYKMDPRPDYGRDSYKGHNRLQDKIAIVTGGDSGIGRAVALAYAREGAHLVIPYLNEHEDAKEIKEVIEQEGRDCTLIPGDLSKEEQCQKVIDDTLEKYGRIDILVNNASFQGKHVNHLEEITRDRLEFAFDTNIIAMFRLATLAYPHMRPGSSIINTTSIVAYQPIPGILDYVCTKGAIVSFTKGLAEMLMVQKGIRVNAVAPGPIWTPITVESFTEPMVAGFGGPQTPTERAAQPKELAPIYVLLASEEASFMNGCVYGVTGGLPIN</sequence>
<dbReference type="GO" id="GO:0016614">
    <property type="term" value="F:oxidoreductase activity, acting on CH-OH group of donors"/>
    <property type="evidence" value="ECO:0007669"/>
    <property type="project" value="UniProtKB-ARBA"/>
</dbReference>
<dbReference type="Gene3D" id="3.40.50.720">
    <property type="entry name" value="NAD(P)-binding Rossmann-like Domain"/>
    <property type="match status" value="1"/>
</dbReference>
<evidence type="ECO:0000256" key="3">
    <source>
        <dbReference type="SAM" id="MobiDB-lite"/>
    </source>
</evidence>
<dbReference type="EMBL" id="DF236979">
    <property type="protein sequence ID" value="GAQ79410.1"/>
    <property type="molecule type" value="Genomic_DNA"/>
</dbReference>
<feature type="region of interest" description="Disordered" evidence="3">
    <location>
        <begin position="99"/>
        <end position="122"/>
    </location>
</feature>
<proteinExistence type="inferred from homology"/>
<dbReference type="OrthoDB" id="47007at2759"/>